<dbReference type="Proteomes" id="UP000235649">
    <property type="component" value="Unassembled WGS sequence"/>
</dbReference>
<dbReference type="RefSeq" id="WP_102196230.1">
    <property type="nucleotide sequence ID" value="NZ_NIPR01000022.1"/>
</dbReference>
<gene>
    <name evidence="1" type="ORF">CBP76_07045</name>
</gene>
<dbReference type="OrthoDB" id="2322731at2"/>
<sequence>MNRKRTAFLTSLTLLMISSINSHNPLKNVSTLEIQAKKTKNKLKPNKRYPSINDKLDVVSMDQYSNSILFMNVTLENFYIKSLIKNNDQSYSLLLTPIKTSNQYFFTTVYSIQGIKRNNYITIQGFLNGRTKIDQNKINFGLNSKYSEIKAISLLTDNIGSID</sequence>
<dbReference type="EMBL" id="NIPR01000022">
    <property type="protein sequence ID" value="PMD70241.1"/>
    <property type="molecule type" value="Genomic_DNA"/>
</dbReference>
<keyword evidence="2" id="KW-1185">Reference proteome</keyword>
<reference evidence="1 2" key="1">
    <citation type="submission" date="2017-05" db="EMBL/GenBank/DDBJ databases">
        <title>Lactobacillus nurukis nov., sp. nov., isolated from nuruk.</title>
        <authorList>
            <person name="Kim S.-J."/>
        </authorList>
    </citation>
    <scope>NUCLEOTIDE SEQUENCE [LARGE SCALE GENOMIC DNA]</scope>
    <source>
        <strain evidence="1 2">SYF10-1a</strain>
    </source>
</reference>
<accession>A0A2N7ATX5</accession>
<protein>
    <submittedName>
        <fullName evidence="1">Uncharacterized protein</fullName>
    </submittedName>
</protein>
<organism evidence="1 2">
    <name type="scientific">Companilactobacillus nuruki</name>
    <dbReference type="NCBI Taxonomy" id="1993540"/>
    <lineage>
        <taxon>Bacteria</taxon>
        <taxon>Bacillati</taxon>
        <taxon>Bacillota</taxon>
        <taxon>Bacilli</taxon>
        <taxon>Lactobacillales</taxon>
        <taxon>Lactobacillaceae</taxon>
        <taxon>Companilactobacillus</taxon>
    </lineage>
</organism>
<evidence type="ECO:0000313" key="2">
    <source>
        <dbReference type="Proteomes" id="UP000235649"/>
    </source>
</evidence>
<dbReference type="AlphaFoldDB" id="A0A2N7ATX5"/>
<proteinExistence type="predicted"/>
<evidence type="ECO:0000313" key="1">
    <source>
        <dbReference type="EMBL" id="PMD70241.1"/>
    </source>
</evidence>
<name>A0A2N7ATX5_9LACO</name>
<comment type="caution">
    <text evidence="1">The sequence shown here is derived from an EMBL/GenBank/DDBJ whole genome shotgun (WGS) entry which is preliminary data.</text>
</comment>